<dbReference type="CDD" id="cd09111">
    <property type="entry name" value="PLDc_ymdC_like_1"/>
    <property type="match status" value="1"/>
</dbReference>
<organism evidence="2 3">
    <name type="scientific">Marinobacterium weihaiense</name>
    <dbReference type="NCBI Taxonomy" id="2851016"/>
    <lineage>
        <taxon>Bacteria</taxon>
        <taxon>Pseudomonadati</taxon>
        <taxon>Pseudomonadota</taxon>
        <taxon>Gammaproteobacteria</taxon>
        <taxon>Oceanospirillales</taxon>
        <taxon>Oceanospirillaceae</taxon>
        <taxon>Marinobacterium</taxon>
    </lineage>
</organism>
<dbReference type="Pfam" id="PF13091">
    <property type="entry name" value="PLDc_2"/>
    <property type="match status" value="2"/>
</dbReference>
<dbReference type="SMART" id="SM00155">
    <property type="entry name" value="PLDc"/>
    <property type="match status" value="2"/>
</dbReference>
<dbReference type="RefSeq" id="WP_217335106.1">
    <property type="nucleotide sequence ID" value="NZ_JAHQZT010000011.1"/>
</dbReference>
<proteinExistence type="predicted"/>
<dbReference type="EMBL" id="JAHQZT010000011">
    <property type="protein sequence ID" value="MBV0933684.1"/>
    <property type="molecule type" value="Genomic_DNA"/>
</dbReference>
<evidence type="ECO:0000259" key="1">
    <source>
        <dbReference type="PROSITE" id="PS50035"/>
    </source>
</evidence>
<dbReference type="PROSITE" id="PS50035">
    <property type="entry name" value="PLD"/>
    <property type="match status" value="2"/>
</dbReference>
<evidence type="ECO:0000313" key="2">
    <source>
        <dbReference type="EMBL" id="MBV0933684.1"/>
    </source>
</evidence>
<reference evidence="2 3" key="1">
    <citation type="submission" date="2021-06" db="EMBL/GenBank/DDBJ databases">
        <title>Bacterium isolated from marine sediment.</title>
        <authorList>
            <person name="Zhu K.-L."/>
            <person name="Du Z.-J."/>
            <person name="Liang Q.-Y."/>
        </authorList>
    </citation>
    <scope>NUCLEOTIDE SEQUENCE [LARGE SCALE GENOMIC DNA]</scope>
    <source>
        <strain evidence="2 3">A346</strain>
    </source>
</reference>
<protein>
    <submittedName>
        <fullName evidence="2">Phospholipase D family protein</fullName>
    </submittedName>
</protein>
<feature type="domain" description="PLD phosphodiesterase" evidence="1">
    <location>
        <begin position="173"/>
        <end position="200"/>
    </location>
</feature>
<dbReference type="InterPro" id="IPR001736">
    <property type="entry name" value="PLipase_D/transphosphatidylase"/>
</dbReference>
<feature type="domain" description="PLD phosphodiesterase" evidence="1">
    <location>
        <begin position="416"/>
        <end position="443"/>
    </location>
</feature>
<accession>A0ABS6MBL0</accession>
<dbReference type="PANTHER" id="PTHR21248:SF12">
    <property type="entry name" value="CARDIOLIPIN SYNTHASE C"/>
    <property type="match status" value="1"/>
</dbReference>
<dbReference type="CDD" id="cd09113">
    <property type="entry name" value="PLDc_ymdC_like_2"/>
    <property type="match status" value="1"/>
</dbReference>
<keyword evidence="3" id="KW-1185">Reference proteome</keyword>
<dbReference type="PANTHER" id="PTHR21248">
    <property type="entry name" value="CARDIOLIPIN SYNTHASE"/>
    <property type="match status" value="1"/>
</dbReference>
<comment type="caution">
    <text evidence="2">The sequence shown here is derived from an EMBL/GenBank/DDBJ whole genome shotgun (WGS) entry which is preliminary data.</text>
</comment>
<evidence type="ECO:0000313" key="3">
    <source>
        <dbReference type="Proteomes" id="UP000755551"/>
    </source>
</evidence>
<dbReference type="Proteomes" id="UP000755551">
    <property type="component" value="Unassembled WGS sequence"/>
</dbReference>
<sequence>MSFSIRPLFLKRQWVLNGLLLFSLVMSGCARLPDNSIRQASYHYADTEGTLLAQVSGTTPKVDASQSGFLLLESGLDAFVARTALARAAQRSIDAQYYLLHDDMTGQLFLDEMIQASRRGVRVRLLVDDMDLEGRDADAAALDAMPNVEVRIFNPFGRNVSRWSQFLTRFGSVTRRMHNKSFIVDGEAVVLGGRNIGNEYFEADPALAFGDLDVLGFGPIARQAAVSFDAYWNHALAYPATRLLGKTPDAAAVIDYQRQLKARIAAQAADYDPYFQALREARLTRRLEAGLLPLVWGHAWLVADDPDKLVVDRRRQELHLSRALAPYFLGLEESLVIFSPYFVPGREGTDLLKSLVQRGVRVQILTNSLASTDVPVVHAGYARYRRELLRAGVELYEMDRQSAPRPRLKTFFTGSSKASLHAKSFVLDGQYVFIGSLNLDPRSLVENSEVGVVIDSADIAGVMLEWFEQDVQKVAFRVTLEETAHGTEQLRWTSHQDGTVVRFDVEPHTCMLQRVGVGLMRLLPIESQL</sequence>
<gene>
    <name evidence="2" type="ORF">KTN04_10075</name>
</gene>
<name>A0ABS6MBL0_9GAMM</name>
<dbReference type="PROSITE" id="PS51257">
    <property type="entry name" value="PROKAR_LIPOPROTEIN"/>
    <property type="match status" value="1"/>
</dbReference>
<dbReference type="InterPro" id="IPR025202">
    <property type="entry name" value="PLD-like_dom"/>
</dbReference>